<comment type="caution">
    <text evidence="1">The sequence shown here is derived from an EMBL/GenBank/DDBJ whole genome shotgun (WGS) entry which is preliminary data.</text>
</comment>
<feature type="non-terminal residue" evidence="1">
    <location>
        <position position="1"/>
    </location>
</feature>
<dbReference type="EMBL" id="QJKJ01000931">
    <property type="protein sequence ID" value="RDY10023.1"/>
    <property type="molecule type" value="Genomic_DNA"/>
</dbReference>
<evidence type="ECO:0008006" key="3">
    <source>
        <dbReference type="Google" id="ProtNLM"/>
    </source>
</evidence>
<gene>
    <name evidence="1" type="ORF">CR513_05529</name>
</gene>
<accession>A0A371I4U1</accession>
<sequence>MPGEPSMNNSLWGKALKIAIYILNKVPIIAINKIPYELWIEKIQASNTCTFRFYDPTSRSFLETGSSRFLEEVEFEKEENIRNVNFEKEFVNDIGQVLIPITVQETTIVIEDNVQTNVPDITYDIDYLETFSLVAKLNSIQVLLFLAANLDWSLQQRTSQT</sequence>
<protein>
    <recommendedName>
        <fullName evidence="3">Copia protein</fullName>
    </recommendedName>
</protein>
<dbReference type="AlphaFoldDB" id="A0A371I4U1"/>
<evidence type="ECO:0000313" key="2">
    <source>
        <dbReference type="Proteomes" id="UP000257109"/>
    </source>
</evidence>
<keyword evidence="2" id="KW-1185">Reference proteome</keyword>
<organism evidence="1 2">
    <name type="scientific">Mucuna pruriens</name>
    <name type="common">Velvet bean</name>
    <name type="synonym">Dolichos pruriens</name>
    <dbReference type="NCBI Taxonomy" id="157652"/>
    <lineage>
        <taxon>Eukaryota</taxon>
        <taxon>Viridiplantae</taxon>
        <taxon>Streptophyta</taxon>
        <taxon>Embryophyta</taxon>
        <taxon>Tracheophyta</taxon>
        <taxon>Spermatophyta</taxon>
        <taxon>Magnoliopsida</taxon>
        <taxon>eudicotyledons</taxon>
        <taxon>Gunneridae</taxon>
        <taxon>Pentapetalae</taxon>
        <taxon>rosids</taxon>
        <taxon>fabids</taxon>
        <taxon>Fabales</taxon>
        <taxon>Fabaceae</taxon>
        <taxon>Papilionoideae</taxon>
        <taxon>50 kb inversion clade</taxon>
        <taxon>NPAAA clade</taxon>
        <taxon>indigoferoid/millettioid clade</taxon>
        <taxon>Phaseoleae</taxon>
        <taxon>Mucuna</taxon>
    </lineage>
</organism>
<reference evidence="1" key="1">
    <citation type="submission" date="2018-05" db="EMBL/GenBank/DDBJ databases">
        <title>Draft genome of Mucuna pruriens seed.</title>
        <authorList>
            <person name="Nnadi N.E."/>
            <person name="Vos R."/>
            <person name="Hasami M.H."/>
            <person name="Devisetty U.K."/>
            <person name="Aguiy J.C."/>
        </authorList>
    </citation>
    <scope>NUCLEOTIDE SEQUENCE [LARGE SCALE GENOMIC DNA]</scope>
    <source>
        <strain evidence="1">JCA_2017</strain>
    </source>
</reference>
<dbReference type="Proteomes" id="UP000257109">
    <property type="component" value="Unassembled WGS sequence"/>
</dbReference>
<proteinExistence type="predicted"/>
<dbReference type="OrthoDB" id="1935113at2759"/>
<name>A0A371I4U1_MUCPR</name>
<evidence type="ECO:0000313" key="1">
    <source>
        <dbReference type="EMBL" id="RDY10023.1"/>
    </source>
</evidence>